<reference evidence="1" key="1">
    <citation type="submission" date="2024-03" db="EMBL/GenBank/DDBJ databases">
        <title>WGS assembly of Saponaria officinalis var. Norfolk2.</title>
        <authorList>
            <person name="Jenkins J."/>
            <person name="Shu S."/>
            <person name="Grimwood J."/>
            <person name="Barry K."/>
            <person name="Goodstein D."/>
            <person name="Schmutz J."/>
            <person name="Leebens-Mack J."/>
            <person name="Osbourn A."/>
        </authorList>
    </citation>
    <scope>NUCLEOTIDE SEQUENCE [LARGE SCALE GENOMIC DNA]</scope>
    <source>
        <strain evidence="1">JIC</strain>
    </source>
</reference>
<evidence type="ECO:0000313" key="2">
    <source>
        <dbReference type="Proteomes" id="UP001443914"/>
    </source>
</evidence>
<organism evidence="1 2">
    <name type="scientific">Saponaria officinalis</name>
    <name type="common">Common soapwort</name>
    <name type="synonym">Lychnis saponaria</name>
    <dbReference type="NCBI Taxonomy" id="3572"/>
    <lineage>
        <taxon>Eukaryota</taxon>
        <taxon>Viridiplantae</taxon>
        <taxon>Streptophyta</taxon>
        <taxon>Embryophyta</taxon>
        <taxon>Tracheophyta</taxon>
        <taxon>Spermatophyta</taxon>
        <taxon>Magnoliopsida</taxon>
        <taxon>eudicotyledons</taxon>
        <taxon>Gunneridae</taxon>
        <taxon>Pentapetalae</taxon>
        <taxon>Caryophyllales</taxon>
        <taxon>Caryophyllaceae</taxon>
        <taxon>Caryophylleae</taxon>
        <taxon>Saponaria</taxon>
    </lineage>
</organism>
<dbReference type="AlphaFoldDB" id="A0AAW1JKN8"/>
<evidence type="ECO:0000313" key="1">
    <source>
        <dbReference type="EMBL" id="KAK9705414.1"/>
    </source>
</evidence>
<dbReference type="Proteomes" id="UP001443914">
    <property type="component" value="Unassembled WGS sequence"/>
</dbReference>
<comment type="caution">
    <text evidence="1">The sequence shown here is derived from an EMBL/GenBank/DDBJ whole genome shotgun (WGS) entry which is preliminary data.</text>
</comment>
<gene>
    <name evidence="1" type="ORF">RND81_07G055100</name>
</gene>
<keyword evidence="2" id="KW-1185">Reference proteome</keyword>
<proteinExistence type="predicted"/>
<accession>A0AAW1JKN8</accession>
<dbReference type="EMBL" id="JBDFQZ010000007">
    <property type="protein sequence ID" value="KAK9705414.1"/>
    <property type="molecule type" value="Genomic_DNA"/>
</dbReference>
<sequence>MTDSTLPSSTVSKMKKIPKLVPNLPRIIKLGFLMYRVITAAMMKETTTTRSNNSKLKQVPIFSFLIKKNPVFHHQTHQLFLGFGPHFLSILHFIKKRFATLNFELHILNQTLSKNSGFCFKFSGHSSFHIKFETFILLVHILYQFSHKKCQKIHTVCNFDFFLVHISLHVYTKYAKQFRVLTISHKKVCNF</sequence>
<name>A0AAW1JKN8_SAPOF</name>
<protein>
    <submittedName>
        <fullName evidence="1">Uncharacterized protein</fullName>
    </submittedName>
</protein>